<keyword evidence="3" id="KW-0645">Protease</keyword>
<evidence type="ECO:0000313" key="10">
    <source>
        <dbReference type="EMBL" id="HHJ51679.1"/>
    </source>
</evidence>
<accession>A0A7V5PM94</accession>
<evidence type="ECO:0000259" key="8">
    <source>
        <dbReference type="Pfam" id="PF01431"/>
    </source>
</evidence>
<dbReference type="Pfam" id="PF01431">
    <property type="entry name" value="Peptidase_M13"/>
    <property type="match status" value="1"/>
</dbReference>
<proteinExistence type="inferred from homology"/>
<evidence type="ECO:0000259" key="9">
    <source>
        <dbReference type="Pfam" id="PF05649"/>
    </source>
</evidence>
<keyword evidence="7" id="KW-0482">Metalloprotease</keyword>
<comment type="similarity">
    <text evidence="2">Belongs to the peptidase M13 family.</text>
</comment>
<dbReference type="SUPFAM" id="SSF55486">
    <property type="entry name" value="Metalloproteases ('zincins'), catalytic domain"/>
    <property type="match status" value="1"/>
</dbReference>
<evidence type="ECO:0000256" key="7">
    <source>
        <dbReference type="ARBA" id="ARBA00023049"/>
    </source>
</evidence>
<keyword evidence="4" id="KW-0479">Metal-binding</keyword>
<feature type="domain" description="Peptidase M13 C-terminal" evidence="8">
    <location>
        <begin position="193"/>
        <end position="394"/>
    </location>
</feature>
<dbReference type="InterPro" id="IPR024079">
    <property type="entry name" value="MetalloPept_cat_dom_sf"/>
</dbReference>
<dbReference type="InterPro" id="IPR018497">
    <property type="entry name" value="Peptidase_M13_C"/>
</dbReference>
<comment type="cofactor">
    <cofactor evidence="1">
        <name>Zn(2+)</name>
        <dbReference type="ChEBI" id="CHEBI:29105"/>
    </cofactor>
</comment>
<dbReference type="EMBL" id="DROD01000042">
    <property type="protein sequence ID" value="HHJ51679.1"/>
    <property type="molecule type" value="Genomic_DNA"/>
</dbReference>
<dbReference type="Proteomes" id="UP000886124">
    <property type="component" value="Unassembled WGS sequence"/>
</dbReference>
<dbReference type="PROSITE" id="PS51885">
    <property type="entry name" value="NEPRILYSIN"/>
    <property type="match status" value="1"/>
</dbReference>
<dbReference type="GO" id="GO:0046872">
    <property type="term" value="F:metal ion binding"/>
    <property type="evidence" value="ECO:0007669"/>
    <property type="project" value="UniProtKB-KW"/>
</dbReference>
<reference evidence="10" key="1">
    <citation type="journal article" date="2020" name="mSystems">
        <title>Genome- and Community-Level Interaction Insights into Carbon Utilization and Element Cycling Functions of Hydrothermarchaeota in Hydrothermal Sediment.</title>
        <authorList>
            <person name="Zhou Z."/>
            <person name="Liu Y."/>
            <person name="Xu W."/>
            <person name="Pan J."/>
            <person name="Luo Z.H."/>
            <person name="Li M."/>
        </authorList>
    </citation>
    <scope>NUCLEOTIDE SEQUENCE [LARGE SCALE GENOMIC DNA]</scope>
    <source>
        <strain evidence="10">HyVt-527</strain>
    </source>
</reference>
<name>A0A7V5PM94_CALAY</name>
<dbReference type="CDD" id="cd08662">
    <property type="entry name" value="M13"/>
    <property type="match status" value="1"/>
</dbReference>
<comment type="caution">
    <text evidence="10">The sequence shown here is derived from an EMBL/GenBank/DDBJ whole genome shotgun (WGS) entry which is preliminary data.</text>
</comment>
<dbReference type="Gene3D" id="1.10.1380.10">
    <property type="entry name" value="Neutral endopeptidase , domain2"/>
    <property type="match status" value="1"/>
</dbReference>
<dbReference type="GO" id="GO:0005886">
    <property type="term" value="C:plasma membrane"/>
    <property type="evidence" value="ECO:0007669"/>
    <property type="project" value="TreeGrafter"/>
</dbReference>
<evidence type="ECO:0000256" key="2">
    <source>
        <dbReference type="ARBA" id="ARBA00007357"/>
    </source>
</evidence>
<dbReference type="AlphaFoldDB" id="A0A7V5PM94"/>
<evidence type="ECO:0000256" key="5">
    <source>
        <dbReference type="ARBA" id="ARBA00022801"/>
    </source>
</evidence>
<feature type="non-terminal residue" evidence="10">
    <location>
        <position position="1"/>
    </location>
</feature>
<dbReference type="Pfam" id="PF05649">
    <property type="entry name" value="Peptidase_M13_N"/>
    <property type="match status" value="1"/>
</dbReference>
<dbReference type="InterPro" id="IPR000718">
    <property type="entry name" value="Peptidase_M13"/>
</dbReference>
<dbReference type="InterPro" id="IPR042089">
    <property type="entry name" value="Peptidase_M13_dom_2"/>
</dbReference>
<evidence type="ECO:0000256" key="3">
    <source>
        <dbReference type="ARBA" id="ARBA00022670"/>
    </source>
</evidence>
<evidence type="ECO:0000256" key="6">
    <source>
        <dbReference type="ARBA" id="ARBA00022833"/>
    </source>
</evidence>
<dbReference type="GO" id="GO:0016485">
    <property type="term" value="P:protein processing"/>
    <property type="evidence" value="ECO:0007669"/>
    <property type="project" value="TreeGrafter"/>
</dbReference>
<protein>
    <submittedName>
        <fullName evidence="10">M13 family peptidase</fullName>
    </submittedName>
</protein>
<sequence length="397" mass="46014">VVVRQPDYIKSLNKILTKYSVDDWKNYLTFKTLSRFAGYLNHDFVETSFEFYGKTVRGIPQIRPRWKRGVSTVEGALGEVLGRIYVGKYFKPEAKERMKHLVDNLIASYGERLKKLDWMSEETKQEALKKLSKFTAKIGYPDKWRDYSGLQVKKDDLIGNVIRSDRFDYEYNISKLGKPVDRTEWGMYPQTVNAYYNPSMNEVVFPAAILQPPFFNMEADDAVNYGAIGAVIGHELTHGFDDQGSKSDGDGNLRNWWTKEDRKRFEEKTAALVRQYSSYVPIDTFHLNGKFTLGENIADLGGVTIAYEAYHRSLNGKPAPVIDGFTGDQRFFIGWAQVWKRKYRADELRKRIFTDPHSPSEFRANGVLVNFTPFYRAFNVKEGDKMYKPPQERIVIW</sequence>
<evidence type="ECO:0000256" key="4">
    <source>
        <dbReference type="ARBA" id="ARBA00022723"/>
    </source>
</evidence>
<dbReference type="Gene3D" id="3.40.390.10">
    <property type="entry name" value="Collagenase (Catalytic Domain)"/>
    <property type="match status" value="1"/>
</dbReference>
<dbReference type="PANTHER" id="PTHR11733">
    <property type="entry name" value="ZINC METALLOPROTEASE FAMILY M13 NEPRILYSIN-RELATED"/>
    <property type="match status" value="1"/>
</dbReference>
<dbReference type="GO" id="GO:0004222">
    <property type="term" value="F:metalloendopeptidase activity"/>
    <property type="evidence" value="ECO:0007669"/>
    <property type="project" value="InterPro"/>
</dbReference>
<dbReference type="PRINTS" id="PR00786">
    <property type="entry name" value="NEPRILYSIN"/>
</dbReference>
<keyword evidence="6" id="KW-0862">Zinc</keyword>
<organism evidence="10">
    <name type="scientific">Caldithrix abyssi</name>
    <dbReference type="NCBI Taxonomy" id="187145"/>
    <lineage>
        <taxon>Bacteria</taxon>
        <taxon>Pseudomonadati</taxon>
        <taxon>Calditrichota</taxon>
        <taxon>Calditrichia</taxon>
        <taxon>Calditrichales</taxon>
        <taxon>Calditrichaceae</taxon>
        <taxon>Caldithrix</taxon>
    </lineage>
</organism>
<keyword evidence="5" id="KW-0378">Hydrolase</keyword>
<dbReference type="InterPro" id="IPR008753">
    <property type="entry name" value="Peptidase_M13_N"/>
</dbReference>
<gene>
    <name evidence="10" type="ORF">ENJ89_00665</name>
</gene>
<dbReference type="PANTHER" id="PTHR11733:SF167">
    <property type="entry name" value="FI17812P1-RELATED"/>
    <property type="match status" value="1"/>
</dbReference>
<evidence type="ECO:0000256" key="1">
    <source>
        <dbReference type="ARBA" id="ARBA00001947"/>
    </source>
</evidence>
<feature type="domain" description="Peptidase M13 N-terminal" evidence="9">
    <location>
        <begin position="1"/>
        <end position="141"/>
    </location>
</feature>